<organism evidence="1 2">
    <name type="scientific">Candidula unifasciata</name>
    <dbReference type="NCBI Taxonomy" id="100452"/>
    <lineage>
        <taxon>Eukaryota</taxon>
        <taxon>Metazoa</taxon>
        <taxon>Spiralia</taxon>
        <taxon>Lophotrochozoa</taxon>
        <taxon>Mollusca</taxon>
        <taxon>Gastropoda</taxon>
        <taxon>Heterobranchia</taxon>
        <taxon>Euthyneura</taxon>
        <taxon>Panpulmonata</taxon>
        <taxon>Eupulmonata</taxon>
        <taxon>Stylommatophora</taxon>
        <taxon>Helicina</taxon>
        <taxon>Helicoidea</taxon>
        <taxon>Geomitridae</taxon>
        <taxon>Candidula</taxon>
    </lineage>
</organism>
<evidence type="ECO:0000313" key="2">
    <source>
        <dbReference type="Proteomes" id="UP000678393"/>
    </source>
</evidence>
<accession>A0A8S3Z317</accession>
<keyword evidence="2" id="KW-1185">Reference proteome</keyword>
<gene>
    <name evidence="1" type="ORF">CUNI_LOCUS9465</name>
</gene>
<dbReference type="EMBL" id="CAJHNH020001651">
    <property type="protein sequence ID" value="CAG5123907.1"/>
    <property type="molecule type" value="Genomic_DNA"/>
</dbReference>
<reference evidence="1" key="1">
    <citation type="submission" date="2021-04" db="EMBL/GenBank/DDBJ databases">
        <authorList>
            <consortium name="Molecular Ecology Group"/>
        </authorList>
    </citation>
    <scope>NUCLEOTIDE SEQUENCE</scope>
</reference>
<evidence type="ECO:0000313" key="1">
    <source>
        <dbReference type="EMBL" id="CAG5123907.1"/>
    </source>
</evidence>
<name>A0A8S3Z317_9EUPU</name>
<comment type="caution">
    <text evidence="1">The sequence shown here is derived from an EMBL/GenBank/DDBJ whole genome shotgun (WGS) entry which is preliminary data.</text>
</comment>
<protein>
    <submittedName>
        <fullName evidence="1">Uncharacterized protein</fullName>
    </submittedName>
</protein>
<proteinExistence type="predicted"/>
<feature type="non-terminal residue" evidence="1">
    <location>
        <position position="1"/>
    </location>
</feature>
<dbReference type="Proteomes" id="UP000678393">
    <property type="component" value="Unassembled WGS sequence"/>
</dbReference>
<sequence length="103" mass="11281">TEQISTTLCEEGTTFGINGPGVWVTLGCSGVFRVCYEPGYTKTIQCDSKKYRDAYCEVGGVMRKLTVGRRVSRSACTEGHSYFNLGSVIKVSNGCRAYFWAGL</sequence>
<dbReference type="AlphaFoldDB" id="A0A8S3Z317"/>
<dbReference type="Pfam" id="PF11218">
    <property type="entry name" value="DUF3011"/>
    <property type="match status" value="1"/>
</dbReference>
<dbReference type="InterPro" id="IPR021381">
    <property type="entry name" value="DUF3011"/>
</dbReference>